<dbReference type="Proteomes" id="UP001164539">
    <property type="component" value="Chromosome 7"/>
</dbReference>
<name>A0ACC1XUW9_MELAZ</name>
<sequence length="74" mass="8842">MKSKLPQKILLSGVKAVKMRLRLELVSRERLSRRLMKSGPSIKERKNFDKHLKRTRLFTGSRDDRSRQWFQSSN</sequence>
<evidence type="ECO:0000313" key="2">
    <source>
        <dbReference type="Proteomes" id="UP001164539"/>
    </source>
</evidence>
<protein>
    <submittedName>
        <fullName evidence="1">Uncharacterized protein</fullName>
    </submittedName>
</protein>
<reference evidence="1 2" key="1">
    <citation type="journal article" date="2023" name="Science">
        <title>Complex scaffold remodeling in plant triterpene biosynthesis.</title>
        <authorList>
            <person name="De La Pena R."/>
            <person name="Hodgson H."/>
            <person name="Liu J.C."/>
            <person name="Stephenson M.J."/>
            <person name="Martin A.C."/>
            <person name="Owen C."/>
            <person name="Harkess A."/>
            <person name="Leebens-Mack J."/>
            <person name="Jimenez L.E."/>
            <person name="Osbourn A."/>
            <person name="Sattely E.S."/>
        </authorList>
    </citation>
    <scope>NUCLEOTIDE SEQUENCE [LARGE SCALE GENOMIC DNA]</scope>
    <source>
        <strain evidence="2">cv. JPN11</strain>
        <tissue evidence="1">Leaf</tissue>
    </source>
</reference>
<evidence type="ECO:0000313" key="1">
    <source>
        <dbReference type="EMBL" id="KAJ4714707.1"/>
    </source>
</evidence>
<accession>A0ACC1XUW9</accession>
<gene>
    <name evidence="1" type="ORF">OWV82_013154</name>
</gene>
<proteinExistence type="predicted"/>
<comment type="caution">
    <text evidence="1">The sequence shown here is derived from an EMBL/GenBank/DDBJ whole genome shotgun (WGS) entry which is preliminary data.</text>
</comment>
<dbReference type="EMBL" id="CM051400">
    <property type="protein sequence ID" value="KAJ4714707.1"/>
    <property type="molecule type" value="Genomic_DNA"/>
</dbReference>
<keyword evidence="2" id="KW-1185">Reference proteome</keyword>
<organism evidence="1 2">
    <name type="scientific">Melia azedarach</name>
    <name type="common">Chinaberry tree</name>
    <dbReference type="NCBI Taxonomy" id="155640"/>
    <lineage>
        <taxon>Eukaryota</taxon>
        <taxon>Viridiplantae</taxon>
        <taxon>Streptophyta</taxon>
        <taxon>Embryophyta</taxon>
        <taxon>Tracheophyta</taxon>
        <taxon>Spermatophyta</taxon>
        <taxon>Magnoliopsida</taxon>
        <taxon>eudicotyledons</taxon>
        <taxon>Gunneridae</taxon>
        <taxon>Pentapetalae</taxon>
        <taxon>rosids</taxon>
        <taxon>malvids</taxon>
        <taxon>Sapindales</taxon>
        <taxon>Meliaceae</taxon>
        <taxon>Melia</taxon>
    </lineage>
</organism>